<protein>
    <submittedName>
        <fullName evidence="1">3-oxoacyl-ACP synthase</fullName>
    </submittedName>
</protein>
<dbReference type="RefSeq" id="WP_379936555.1">
    <property type="nucleotide sequence ID" value="NZ_JBHTHY010000027.1"/>
</dbReference>
<gene>
    <name evidence="1" type="ORF">ACFQZJ_18995</name>
</gene>
<evidence type="ECO:0000313" key="1">
    <source>
        <dbReference type="EMBL" id="MFD0799565.1"/>
    </source>
</evidence>
<dbReference type="Gene3D" id="3.10.50.30">
    <property type="entry name" value="Transcription elongation factor, GreA/GreB, C-terminal domain"/>
    <property type="match status" value="1"/>
</dbReference>
<dbReference type="SUPFAM" id="SSF54534">
    <property type="entry name" value="FKBP-like"/>
    <property type="match status" value="1"/>
</dbReference>
<evidence type="ECO:0000313" key="2">
    <source>
        <dbReference type="Proteomes" id="UP001597012"/>
    </source>
</evidence>
<organism evidence="1 2">
    <name type="scientific">Maribacter chungangensis</name>
    <dbReference type="NCBI Taxonomy" id="1069117"/>
    <lineage>
        <taxon>Bacteria</taxon>
        <taxon>Pseudomonadati</taxon>
        <taxon>Bacteroidota</taxon>
        <taxon>Flavobacteriia</taxon>
        <taxon>Flavobacteriales</taxon>
        <taxon>Flavobacteriaceae</taxon>
        <taxon>Maribacter</taxon>
    </lineage>
</organism>
<accession>A0ABW3B906</accession>
<sequence>MKNNDDLYALKEVAFTHCSTFVAERLARLNRQAKEISDALTSETKSSAGDKHETGRAMLQLEREKLGAQLAEAEKMQALLHKVPKNKALGHVGLGALVITNLSSYFIAVSAGETSHKNQKIYCISPATPIGKLLMGKQAGDNFTFQAKETIILTVI</sequence>
<comment type="caution">
    <text evidence="1">The sequence shown here is derived from an EMBL/GenBank/DDBJ whole genome shotgun (WGS) entry which is preliminary data.</text>
</comment>
<dbReference type="Proteomes" id="UP001597012">
    <property type="component" value="Unassembled WGS sequence"/>
</dbReference>
<dbReference type="EMBL" id="JBHTHY010000027">
    <property type="protein sequence ID" value="MFD0799565.1"/>
    <property type="molecule type" value="Genomic_DNA"/>
</dbReference>
<name>A0ABW3B906_9FLAO</name>
<reference evidence="2" key="1">
    <citation type="journal article" date="2019" name="Int. J. Syst. Evol. Microbiol.">
        <title>The Global Catalogue of Microorganisms (GCM) 10K type strain sequencing project: providing services to taxonomists for standard genome sequencing and annotation.</title>
        <authorList>
            <consortium name="The Broad Institute Genomics Platform"/>
            <consortium name="The Broad Institute Genome Sequencing Center for Infectious Disease"/>
            <person name="Wu L."/>
            <person name="Ma J."/>
        </authorList>
    </citation>
    <scope>NUCLEOTIDE SEQUENCE [LARGE SCALE GENOMIC DNA]</scope>
    <source>
        <strain evidence="2">CCUG 61948</strain>
    </source>
</reference>
<dbReference type="InterPro" id="IPR036953">
    <property type="entry name" value="GreA/GreB_C_sf"/>
</dbReference>
<keyword evidence="2" id="KW-1185">Reference proteome</keyword>
<proteinExistence type="predicted"/>